<dbReference type="Pfam" id="PF00278">
    <property type="entry name" value="Orn_DAP_Arg_deC"/>
    <property type="match status" value="1"/>
</dbReference>
<dbReference type="CDD" id="cd06829">
    <property type="entry name" value="PLPDE_III_CANSDC"/>
    <property type="match status" value="1"/>
</dbReference>
<comment type="catalytic activity">
    <reaction evidence="10">
        <text>carboxynorspermidine + H(+) = norspermidine + CO2</text>
        <dbReference type="Rhea" id="RHEA:34099"/>
        <dbReference type="ChEBI" id="CHEBI:15378"/>
        <dbReference type="ChEBI" id="CHEBI:16526"/>
        <dbReference type="ChEBI" id="CHEBI:57920"/>
        <dbReference type="ChEBI" id="CHEBI:65070"/>
        <dbReference type="EC" id="4.1.1.96"/>
    </reaction>
</comment>
<dbReference type="PANTHER" id="PTHR43727:SF1">
    <property type="entry name" value="CARBOXYNORSPERMIDINE_CARBOXYSPERMIDINE DECARBOXYLASE"/>
    <property type="match status" value="1"/>
</dbReference>
<feature type="domain" description="Orn/DAP/Arg decarboxylase 2 C-terminal" evidence="12">
    <location>
        <begin position="115"/>
        <end position="334"/>
    </location>
</feature>
<dbReference type="RefSeq" id="WP_124790712.1">
    <property type="nucleotide sequence ID" value="NZ_RQYN01000055.1"/>
</dbReference>
<evidence type="ECO:0000256" key="6">
    <source>
        <dbReference type="ARBA" id="ARBA00023066"/>
    </source>
</evidence>
<evidence type="ECO:0000256" key="1">
    <source>
        <dbReference type="ARBA" id="ARBA00001933"/>
    </source>
</evidence>
<name>A0A3P1YP34_TANFO</name>
<dbReference type="SUPFAM" id="SSF51419">
    <property type="entry name" value="PLP-binding barrel"/>
    <property type="match status" value="1"/>
</dbReference>
<evidence type="ECO:0000256" key="7">
    <source>
        <dbReference type="ARBA" id="ARBA00023239"/>
    </source>
</evidence>
<evidence type="ECO:0000256" key="5">
    <source>
        <dbReference type="ARBA" id="ARBA00022898"/>
    </source>
</evidence>
<comment type="similarity">
    <text evidence="8">Belongs to the Orn/Lys/Arg decarboxylase class-II family. NspC subfamily.</text>
</comment>
<dbReference type="AlphaFoldDB" id="A0A3P1YP34"/>
<protein>
    <recommendedName>
        <fullName evidence="3">Carboxynorspermidine/carboxyspermidine decarboxylase</fullName>
        <ecNumber evidence="2">4.1.1.96</ecNumber>
    </recommendedName>
</protein>
<dbReference type="InterPro" id="IPR005730">
    <property type="entry name" value="Nsp_de-COase"/>
</dbReference>
<dbReference type="InterPro" id="IPR022643">
    <property type="entry name" value="De-COase2_C"/>
</dbReference>
<dbReference type="GO" id="GO:0045312">
    <property type="term" value="P:nor-spermidine biosynthetic process"/>
    <property type="evidence" value="ECO:0007669"/>
    <property type="project" value="InterPro"/>
</dbReference>
<evidence type="ECO:0000256" key="10">
    <source>
        <dbReference type="ARBA" id="ARBA00047389"/>
    </source>
</evidence>
<evidence type="ECO:0000256" key="4">
    <source>
        <dbReference type="ARBA" id="ARBA00022793"/>
    </source>
</evidence>
<comment type="catalytic activity">
    <reaction evidence="9">
        <text>carboxyspermidine + H(+) = spermidine + CO2</text>
        <dbReference type="Rhea" id="RHEA:34095"/>
        <dbReference type="ChEBI" id="CHEBI:15378"/>
        <dbReference type="ChEBI" id="CHEBI:16526"/>
        <dbReference type="ChEBI" id="CHEBI:57834"/>
        <dbReference type="ChEBI" id="CHEBI:65072"/>
        <dbReference type="EC" id="4.1.1.96"/>
    </reaction>
</comment>
<proteinExistence type="inferred from homology"/>
<comment type="cofactor">
    <cofactor evidence="1">
        <name>pyridoxal 5'-phosphate</name>
        <dbReference type="ChEBI" id="CHEBI:597326"/>
    </cofactor>
</comment>
<evidence type="ECO:0000313" key="13">
    <source>
        <dbReference type="EMBL" id="RRD71850.1"/>
    </source>
</evidence>
<evidence type="ECO:0000259" key="12">
    <source>
        <dbReference type="Pfam" id="PF00278"/>
    </source>
</evidence>
<dbReference type="EC" id="4.1.1.96" evidence="2"/>
<evidence type="ECO:0000256" key="9">
    <source>
        <dbReference type="ARBA" id="ARBA00047351"/>
    </source>
</evidence>
<dbReference type="InterPro" id="IPR029066">
    <property type="entry name" value="PLP-binding_barrel"/>
</dbReference>
<evidence type="ECO:0000256" key="8">
    <source>
        <dbReference type="ARBA" id="ARBA00025802"/>
    </source>
</evidence>
<dbReference type="Gene3D" id="3.20.20.10">
    <property type="entry name" value="Alanine racemase"/>
    <property type="match status" value="1"/>
</dbReference>
<dbReference type="SUPFAM" id="SSF50621">
    <property type="entry name" value="Alanine racemase C-terminal domain-like"/>
    <property type="match status" value="1"/>
</dbReference>
<dbReference type="InterPro" id="IPR009006">
    <property type="entry name" value="Ala_racemase/Decarboxylase_C"/>
</dbReference>
<dbReference type="NCBIfam" id="TIGR01047">
    <property type="entry name" value="nspC"/>
    <property type="match status" value="1"/>
</dbReference>
<evidence type="ECO:0000313" key="14">
    <source>
        <dbReference type="Proteomes" id="UP000279860"/>
    </source>
</evidence>
<evidence type="ECO:0000256" key="2">
    <source>
        <dbReference type="ARBA" id="ARBA00012259"/>
    </source>
</evidence>
<feature type="binding site" evidence="11">
    <location>
        <position position="278"/>
    </location>
    <ligand>
        <name>substrate</name>
    </ligand>
</feature>
<dbReference type="Proteomes" id="UP000279860">
    <property type="component" value="Unassembled WGS sequence"/>
</dbReference>
<keyword evidence="6" id="KW-0745">Spermidine biosynthesis</keyword>
<comment type="caution">
    <text evidence="13">The sequence shown here is derived from an EMBL/GenBank/DDBJ whole genome shotgun (WGS) entry which is preliminary data.</text>
</comment>
<keyword evidence="5" id="KW-0663">Pyridoxal phosphate</keyword>
<dbReference type="Gene3D" id="2.40.37.10">
    <property type="entry name" value="Lyase, Ornithine Decarboxylase, Chain A, domain 1"/>
    <property type="match status" value="1"/>
</dbReference>
<evidence type="ECO:0000256" key="3">
    <source>
        <dbReference type="ARBA" id="ARBA00013633"/>
    </source>
</evidence>
<evidence type="ECO:0000256" key="11">
    <source>
        <dbReference type="PIRSR" id="PIRSR038941-1"/>
    </source>
</evidence>
<organism evidence="13 14">
    <name type="scientific">Tannerella forsythia</name>
    <name type="common">Bacteroides forsythus</name>
    <dbReference type="NCBI Taxonomy" id="28112"/>
    <lineage>
        <taxon>Bacteria</taxon>
        <taxon>Pseudomonadati</taxon>
        <taxon>Bacteroidota</taxon>
        <taxon>Bacteroidia</taxon>
        <taxon>Bacteroidales</taxon>
        <taxon>Tannerellaceae</taxon>
        <taxon>Tannerella</taxon>
    </lineage>
</organism>
<dbReference type="GO" id="GO:0009089">
    <property type="term" value="P:lysine biosynthetic process via diaminopimelate"/>
    <property type="evidence" value="ECO:0007669"/>
    <property type="project" value="TreeGrafter"/>
</dbReference>
<dbReference type="FunFam" id="3.20.20.10:FF:000012">
    <property type="entry name" value="Carboxynorspermidine/carboxyspermidine decarboxylase"/>
    <property type="match status" value="1"/>
</dbReference>
<gene>
    <name evidence="13" type="primary">nspC</name>
    <name evidence="13" type="ORF">EII41_11575</name>
</gene>
<reference evidence="13 14" key="1">
    <citation type="submission" date="2018-11" db="EMBL/GenBank/DDBJ databases">
        <title>Genomes From Bacteria Associated with the Canine Oral Cavity: a Test Case for Automated Genome-Based Taxonomic Assignment.</title>
        <authorList>
            <person name="Coil D.A."/>
            <person name="Jospin G."/>
            <person name="Darling A.E."/>
            <person name="Wallis C."/>
            <person name="Davis I.J."/>
            <person name="Harris S."/>
            <person name="Eisen J.A."/>
            <person name="Holcombe L.J."/>
            <person name="O'Flynn C."/>
        </authorList>
    </citation>
    <scope>NUCLEOTIDE SEQUENCE [LARGE SCALE GENOMIC DNA]</scope>
    <source>
        <strain evidence="13 14">OH1426_COT-023</strain>
    </source>
</reference>
<dbReference type="GO" id="GO:0008836">
    <property type="term" value="F:diaminopimelate decarboxylase activity"/>
    <property type="evidence" value="ECO:0007669"/>
    <property type="project" value="TreeGrafter"/>
</dbReference>
<dbReference type="GO" id="GO:0008295">
    <property type="term" value="P:spermidine biosynthetic process"/>
    <property type="evidence" value="ECO:0007669"/>
    <property type="project" value="UniProtKB-KW"/>
</dbReference>
<keyword evidence="7 13" id="KW-0456">Lyase</keyword>
<sequence length="378" mass="42822">MDIQTIPSPCYVIEESLLRRNLTLIKDVKERAGIEIIMALKAFAMWKVFPIVREYIPYATASSVYEARLVYEELGTPAHTYSPAYTEADFPHLLKCSSHITFNSLSQFERFYPMVVADGRRVSCGLRINPEYSDVATDLYNPCAPGSRMGITSDKLPDRLPEGIEGLHFHTLCESSAQDLANTLQAVEQRFGRWLSQVRWLNMGGGHLMTRQGYDIDFLLRLLKEFKAKFPHLQLIMEPGSAFFWQTGFLRTTVVDLVENNGIETAVIDASFTCHMPDCLEMPYKPAVRHATDAVPGKPTYRIGGCSCLSGDFMGDWSFDSALHIGDPLIFEDMIHYTTVKTTMFNGIQHPSLAMLREDGTLDMLRAFTYEDYKSRMS</sequence>
<dbReference type="EMBL" id="RQYN01000055">
    <property type="protein sequence ID" value="RRD71850.1"/>
    <property type="molecule type" value="Genomic_DNA"/>
</dbReference>
<dbReference type="PIRSF" id="PIRSF038941">
    <property type="entry name" value="NspC"/>
    <property type="match status" value="1"/>
</dbReference>
<keyword evidence="4" id="KW-0210">Decarboxylase</keyword>
<accession>A0A3P1YP34</accession>
<dbReference type="PANTHER" id="PTHR43727">
    <property type="entry name" value="DIAMINOPIMELATE DECARBOXYLASE"/>
    <property type="match status" value="1"/>
</dbReference>